<dbReference type="EMBL" id="JADLQN010000001">
    <property type="protein sequence ID" value="MBF6353292.1"/>
    <property type="molecule type" value="Genomic_DNA"/>
</dbReference>
<dbReference type="SUPFAM" id="SSF51735">
    <property type="entry name" value="NAD(P)-binding Rossmann-fold domains"/>
    <property type="match status" value="1"/>
</dbReference>
<dbReference type="Pfam" id="PF13561">
    <property type="entry name" value="adh_short_C2"/>
    <property type="match status" value="1"/>
</dbReference>
<sequence>MIPGLREEYLVNIPLGRCGSPEEIADAAVFLASDKARRTTGVAVELDGGAPHRHRRYWAGCGRSLKASEHAGSPRSRVRADPARARLRAAPPKDVVDRFQRAAVSSIFSVSATR</sequence>
<dbReference type="Gene3D" id="3.40.50.720">
    <property type="entry name" value="NAD(P)-binding Rossmann-like Domain"/>
    <property type="match status" value="1"/>
</dbReference>
<dbReference type="InterPro" id="IPR003560">
    <property type="entry name" value="DHB_DH"/>
</dbReference>
<evidence type="ECO:0000313" key="2">
    <source>
        <dbReference type="EMBL" id="MBF6353292.1"/>
    </source>
</evidence>
<evidence type="ECO:0000256" key="1">
    <source>
        <dbReference type="SAM" id="MobiDB-lite"/>
    </source>
</evidence>
<comment type="caution">
    <text evidence="2">The sequence shown here is derived from an EMBL/GenBank/DDBJ whole genome shotgun (WGS) entry which is preliminary data.</text>
</comment>
<gene>
    <name evidence="2" type="ORF">IU449_01800</name>
</gene>
<organism evidence="2 3">
    <name type="scientific">Nocardia higoensis</name>
    <dbReference type="NCBI Taxonomy" id="228599"/>
    <lineage>
        <taxon>Bacteria</taxon>
        <taxon>Bacillati</taxon>
        <taxon>Actinomycetota</taxon>
        <taxon>Actinomycetes</taxon>
        <taxon>Mycobacteriales</taxon>
        <taxon>Nocardiaceae</taxon>
        <taxon>Nocardia</taxon>
    </lineage>
</organism>
<protein>
    <submittedName>
        <fullName evidence="2">SDR family oxidoreductase</fullName>
    </submittedName>
</protein>
<dbReference type="Proteomes" id="UP000707731">
    <property type="component" value="Unassembled WGS sequence"/>
</dbReference>
<dbReference type="PRINTS" id="PR01397">
    <property type="entry name" value="DHBDHDRGNASE"/>
</dbReference>
<dbReference type="InterPro" id="IPR002347">
    <property type="entry name" value="SDR_fam"/>
</dbReference>
<reference evidence="2 3" key="1">
    <citation type="submission" date="2020-10" db="EMBL/GenBank/DDBJ databases">
        <title>Identification of Nocardia species via Next-generation sequencing and recognition of intraspecies genetic diversity.</title>
        <authorList>
            <person name="Li P."/>
            <person name="Li P."/>
            <person name="Lu B."/>
        </authorList>
    </citation>
    <scope>NUCLEOTIDE SEQUENCE [LARGE SCALE GENOMIC DNA]</scope>
    <source>
        <strain evidence="2 3">BJ06-0143</strain>
    </source>
</reference>
<name>A0ABS0D467_9NOCA</name>
<keyword evidence="3" id="KW-1185">Reference proteome</keyword>
<proteinExistence type="predicted"/>
<accession>A0ABS0D467</accession>
<feature type="region of interest" description="Disordered" evidence="1">
    <location>
        <begin position="66"/>
        <end position="86"/>
    </location>
</feature>
<evidence type="ECO:0000313" key="3">
    <source>
        <dbReference type="Proteomes" id="UP000707731"/>
    </source>
</evidence>
<dbReference type="InterPro" id="IPR036291">
    <property type="entry name" value="NAD(P)-bd_dom_sf"/>
</dbReference>